<dbReference type="AlphaFoldDB" id="A0A0N0XH97"/>
<evidence type="ECO:0000313" key="2">
    <source>
        <dbReference type="Proteomes" id="UP000037939"/>
    </source>
</evidence>
<evidence type="ECO:0000313" key="1">
    <source>
        <dbReference type="EMBL" id="KPC50663.1"/>
    </source>
</evidence>
<dbReference type="STRING" id="857265.WG78_16455"/>
<reference evidence="1 2" key="1">
    <citation type="submission" date="2015-07" db="EMBL/GenBank/DDBJ databases">
        <title>Draft genome sequence of the Amantichitinum ursilacus IGB-41, a new chitin-degrading bacterium.</title>
        <authorList>
            <person name="Kirstahler P."/>
            <person name="Guenther M."/>
            <person name="Grumaz C."/>
            <person name="Rupp S."/>
            <person name="Zibek S."/>
            <person name="Sohn K."/>
        </authorList>
    </citation>
    <scope>NUCLEOTIDE SEQUENCE [LARGE SCALE GENOMIC DNA]</scope>
    <source>
        <strain evidence="1 2">IGB-41</strain>
    </source>
</reference>
<name>A0A0N0XH97_9NEIS</name>
<keyword evidence="2" id="KW-1185">Reference proteome</keyword>
<dbReference type="RefSeq" id="WP_053938901.1">
    <property type="nucleotide sequence ID" value="NZ_LAQT01000027.1"/>
</dbReference>
<accession>A0A0N0XH97</accession>
<dbReference type="Proteomes" id="UP000037939">
    <property type="component" value="Unassembled WGS sequence"/>
</dbReference>
<dbReference type="EMBL" id="LAQT01000027">
    <property type="protein sequence ID" value="KPC50663.1"/>
    <property type="molecule type" value="Genomic_DNA"/>
</dbReference>
<sequence>MSYISIPDRRKAERINWAAHRNAQVTETAAVPRHVARSLYKGFGGASAYTLRPATMPEADPAANDVKP</sequence>
<proteinExistence type="predicted"/>
<comment type="caution">
    <text evidence="1">The sequence shown here is derived from an EMBL/GenBank/DDBJ whole genome shotgun (WGS) entry which is preliminary data.</text>
</comment>
<organism evidence="1 2">
    <name type="scientific">Amantichitinum ursilacus</name>
    <dbReference type="NCBI Taxonomy" id="857265"/>
    <lineage>
        <taxon>Bacteria</taxon>
        <taxon>Pseudomonadati</taxon>
        <taxon>Pseudomonadota</taxon>
        <taxon>Betaproteobacteria</taxon>
        <taxon>Neisseriales</taxon>
        <taxon>Chitinibacteraceae</taxon>
        <taxon>Amantichitinum</taxon>
    </lineage>
</organism>
<gene>
    <name evidence="1" type="ORF">WG78_16455</name>
</gene>
<protein>
    <submittedName>
        <fullName evidence="1">Uncharacterized protein</fullName>
    </submittedName>
</protein>